<dbReference type="OrthoDB" id="2439074at2759"/>
<dbReference type="Proteomes" id="UP000789396">
    <property type="component" value="Unassembled WGS sequence"/>
</dbReference>
<dbReference type="AlphaFoldDB" id="A0A9N9NU62"/>
<reference evidence="2" key="1">
    <citation type="submission" date="2021-06" db="EMBL/GenBank/DDBJ databases">
        <authorList>
            <person name="Kallberg Y."/>
            <person name="Tangrot J."/>
            <person name="Rosling A."/>
        </authorList>
    </citation>
    <scope>NUCLEOTIDE SEQUENCE</scope>
    <source>
        <strain evidence="2">IN212</strain>
    </source>
</reference>
<protein>
    <submittedName>
        <fullName evidence="2">11387_t:CDS:1</fullName>
    </submittedName>
</protein>
<sequence>STYFDAGCYQYNSNTNSRNVHMKLRIFYPTNALRYSYLRFNNSIKTGKTFIVSGFIRHITPDFTIIELTDFDFISTNANTIQNVQVSASSVASDNRSDIDLIAEDVESATSKPPKRSRIITSRSSKQSTSSSSVTNKSATPFLTSVTPAGINLKTVQIQKGKNKLSDLALNCLETTVEDNIRDERVYPENVSEDDDLEYLREQDVEEEPKKKR</sequence>
<evidence type="ECO:0000313" key="2">
    <source>
        <dbReference type="EMBL" id="CAG8772024.1"/>
    </source>
</evidence>
<gene>
    <name evidence="2" type="ORF">RFULGI_LOCUS15128</name>
</gene>
<evidence type="ECO:0000256" key="1">
    <source>
        <dbReference type="SAM" id="MobiDB-lite"/>
    </source>
</evidence>
<accession>A0A9N9NU62</accession>
<name>A0A9N9NU62_9GLOM</name>
<dbReference type="EMBL" id="CAJVPZ010047106">
    <property type="protein sequence ID" value="CAG8772024.1"/>
    <property type="molecule type" value="Genomic_DNA"/>
</dbReference>
<feature type="non-terminal residue" evidence="2">
    <location>
        <position position="213"/>
    </location>
</feature>
<organism evidence="2 3">
    <name type="scientific">Racocetra fulgida</name>
    <dbReference type="NCBI Taxonomy" id="60492"/>
    <lineage>
        <taxon>Eukaryota</taxon>
        <taxon>Fungi</taxon>
        <taxon>Fungi incertae sedis</taxon>
        <taxon>Mucoromycota</taxon>
        <taxon>Glomeromycotina</taxon>
        <taxon>Glomeromycetes</taxon>
        <taxon>Diversisporales</taxon>
        <taxon>Gigasporaceae</taxon>
        <taxon>Racocetra</taxon>
    </lineage>
</organism>
<keyword evidence="3" id="KW-1185">Reference proteome</keyword>
<evidence type="ECO:0000313" key="3">
    <source>
        <dbReference type="Proteomes" id="UP000789396"/>
    </source>
</evidence>
<feature type="compositionally biased region" description="Basic and acidic residues" evidence="1">
    <location>
        <begin position="198"/>
        <end position="213"/>
    </location>
</feature>
<comment type="caution">
    <text evidence="2">The sequence shown here is derived from an EMBL/GenBank/DDBJ whole genome shotgun (WGS) entry which is preliminary data.</text>
</comment>
<proteinExistence type="predicted"/>
<feature type="non-terminal residue" evidence="2">
    <location>
        <position position="1"/>
    </location>
</feature>
<feature type="region of interest" description="Disordered" evidence="1">
    <location>
        <begin position="179"/>
        <end position="213"/>
    </location>
</feature>
<feature type="compositionally biased region" description="Low complexity" evidence="1">
    <location>
        <begin position="119"/>
        <end position="138"/>
    </location>
</feature>
<feature type="region of interest" description="Disordered" evidence="1">
    <location>
        <begin position="109"/>
        <end position="139"/>
    </location>
</feature>